<feature type="chain" id="PRO_5012793370" evidence="2">
    <location>
        <begin position="29"/>
        <end position="355"/>
    </location>
</feature>
<proteinExistence type="inferred from homology"/>
<feature type="domain" description="GH16" evidence="4">
    <location>
        <begin position="96"/>
        <end position="355"/>
    </location>
</feature>
<dbReference type="Gene3D" id="2.60.120.200">
    <property type="match status" value="1"/>
</dbReference>
<name>A0A1M5IBT5_9FLAO</name>
<reference evidence="6" key="1">
    <citation type="submission" date="2016-11" db="EMBL/GenBank/DDBJ databases">
        <authorList>
            <person name="Varghese N."/>
            <person name="Submissions S."/>
        </authorList>
    </citation>
    <scope>NUCLEOTIDE SEQUENCE [LARGE SCALE GENOMIC DNA]</scope>
    <source>
        <strain evidence="6">DSM 19978</strain>
    </source>
</reference>
<dbReference type="PROSITE" id="PS51257">
    <property type="entry name" value="PROKAR_LIPOPROTEIN"/>
    <property type="match status" value="1"/>
</dbReference>
<dbReference type="InterPro" id="IPR013320">
    <property type="entry name" value="ConA-like_dom_sf"/>
</dbReference>
<gene>
    <name evidence="5" type="ORF">SAMN05443549_10317</name>
</gene>
<dbReference type="InterPro" id="IPR035986">
    <property type="entry name" value="PKD_dom_sf"/>
</dbReference>
<evidence type="ECO:0000313" key="6">
    <source>
        <dbReference type="Proteomes" id="UP000184516"/>
    </source>
</evidence>
<dbReference type="SUPFAM" id="SSF49899">
    <property type="entry name" value="Concanavalin A-like lectins/glucanases"/>
    <property type="match status" value="1"/>
</dbReference>
<feature type="signal peptide" evidence="2">
    <location>
        <begin position="1"/>
        <end position="28"/>
    </location>
</feature>
<dbReference type="SUPFAM" id="SSF49299">
    <property type="entry name" value="PKD domain"/>
    <property type="match status" value="1"/>
</dbReference>
<organism evidence="5 6">
    <name type="scientific">Flavobacterium fluvii</name>
    <dbReference type="NCBI Taxonomy" id="468056"/>
    <lineage>
        <taxon>Bacteria</taxon>
        <taxon>Pseudomonadati</taxon>
        <taxon>Bacteroidota</taxon>
        <taxon>Flavobacteriia</taxon>
        <taxon>Flavobacteriales</taxon>
        <taxon>Flavobacteriaceae</taxon>
        <taxon>Flavobacterium</taxon>
    </lineage>
</organism>
<dbReference type="PANTHER" id="PTHR10963:SF55">
    <property type="entry name" value="GLYCOSIDE HYDROLASE FAMILY 16 PROTEIN"/>
    <property type="match status" value="1"/>
</dbReference>
<dbReference type="InterPro" id="IPR013783">
    <property type="entry name" value="Ig-like_fold"/>
</dbReference>
<feature type="domain" description="PKD" evidence="3">
    <location>
        <begin position="67"/>
        <end position="131"/>
    </location>
</feature>
<evidence type="ECO:0000259" key="4">
    <source>
        <dbReference type="PROSITE" id="PS51762"/>
    </source>
</evidence>
<keyword evidence="5" id="KW-0378">Hydrolase</keyword>
<keyword evidence="2" id="KW-0732">Signal</keyword>
<dbReference type="Pfam" id="PF00722">
    <property type="entry name" value="Glyco_hydro_16"/>
    <property type="match status" value="1"/>
</dbReference>
<keyword evidence="6" id="KW-1185">Reference proteome</keyword>
<dbReference type="OrthoDB" id="9809583at2"/>
<dbReference type="CDD" id="cd00146">
    <property type="entry name" value="PKD"/>
    <property type="match status" value="1"/>
</dbReference>
<evidence type="ECO:0000313" key="5">
    <source>
        <dbReference type="EMBL" id="SHG25697.1"/>
    </source>
</evidence>
<sequence>MMKMINNILVWSTLLFLALLSCSSGDSASGSVPDNAQLNVVINAEVVGTTISMPNGNGSGLVKFNISPNNATSYKVVFGDGETIETTTGVFTHAYSSSGTKTYEVQVTAFNGLKYFSSTKSIMVFVATSQIWGDEFDVEGAPNSSKWGYDLGAGGWGNNEPQYYTNRTDNAIVQGGVLKIITKKENYQGSNYTSARLLTKGKFSFKYGKVEFRAKMPVGGGTWPALWMLGSNIDSTPWPACGEIDIMEHLGNQLNKIYGTLHYPGHSGGTADGATTMISNATSEFHIYTLDWRADSIKFYVDNQLFKTFANSASVPFNQNFFLIINCAIGGNFGGAIDSNFTSSTFEIDYVRVYN</sequence>
<dbReference type="AlphaFoldDB" id="A0A1M5IBT5"/>
<dbReference type="InterPro" id="IPR000601">
    <property type="entry name" value="PKD_dom"/>
</dbReference>
<dbReference type="CDD" id="cd08023">
    <property type="entry name" value="GH16_laminarinase_like"/>
    <property type="match status" value="1"/>
</dbReference>
<dbReference type="Pfam" id="PF00801">
    <property type="entry name" value="PKD"/>
    <property type="match status" value="1"/>
</dbReference>
<evidence type="ECO:0000259" key="3">
    <source>
        <dbReference type="PROSITE" id="PS50093"/>
    </source>
</evidence>
<dbReference type="EMBL" id="FQWB01000003">
    <property type="protein sequence ID" value="SHG25697.1"/>
    <property type="molecule type" value="Genomic_DNA"/>
</dbReference>
<dbReference type="InterPro" id="IPR000757">
    <property type="entry name" value="Beta-glucanase-like"/>
</dbReference>
<dbReference type="STRING" id="468056.SAMN05443549_10317"/>
<accession>A0A1M5IBT5</accession>
<comment type="similarity">
    <text evidence="1">Belongs to the glycosyl hydrolase 16 family.</text>
</comment>
<dbReference type="Proteomes" id="UP000184516">
    <property type="component" value="Unassembled WGS sequence"/>
</dbReference>
<protein>
    <submittedName>
        <fullName evidence="5">Glycosyl hydrolases family 16</fullName>
    </submittedName>
</protein>
<dbReference type="Gene3D" id="2.60.40.10">
    <property type="entry name" value="Immunoglobulins"/>
    <property type="match status" value="1"/>
</dbReference>
<evidence type="ECO:0000256" key="1">
    <source>
        <dbReference type="ARBA" id="ARBA00006865"/>
    </source>
</evidence>
<dbReference type="GO" id="GO:0005975">
    <property type="term" value="P:carbohydrate metabolic process"/>
    <property type="evidence" value="ECO:0007669"/>
    <property type="project" value="InterPro"/>
</dbReference>
<dbReference type="PROSITE" id="PS51762">
    <property type="entry name" value="GH16_2"/>
    <property type="match status" value="1"/>
</dbReference>
<dbReference type="PROSITE" id="PS50093">
    <property type="entry name" value="PKD"/>
    <property type="match status" value="1"/>
</dbReference>
<dbReference type="PANTHER" id="PTHR10963">
    <property type="entry name" value="GLYCOSYL HYDROLASE-RELATED"/>
    <property type="match status" value="1"/>
</dbReference>
<dbReference type="InterPro" id="IPR050546">
    <property type="entry name" value="Glycosyl_Hydrlase_16"/>
</dbReference>
<evidence type="ECO:0000256" key="2">
    <source>
        <dbReference type="SAM" id="SignalP"/>
    </source>
</evidence>
<dbReference type="GO" id="GO:0004553">
    <property type="term" value="F:hydrolase activity, hydrolyzing O-glycosyl compounds"/>
    <property type="evidence" value="ECO:0007669"/>
    <property type="project" value="InterPro"/>
</dbReference>